<protein>
    <submittedName>
        <fullName evidence="1">Uncharacterized protein</fullName>
    </submittedName>
</protein>
<comment type="caution">
    <text evidence="1">The sequence shown here is derived from an EMBL/GenBank/DDBJ whole genome shotgun (WGS) entry which is preliminary data.</text>
</comment>
<dbReference type="AlphaFoldDB" id="A0A0L8C664"/>
<reference evidence="2" key="1">
    <citation type="submission" date="2015-07" db="EMBL/GenBank/DDBJ databases">
        <title>Whole genome sequence of an Ensifer adhaerens strain isolated from a cave pool in the Wind Cave National Park.</title>
        <authorList>
            <person name="Eng W.W.H."/>
            <person name="Gan H.M."/>
            <person name="Barton H.A."/>
            <person name="Savka M.A."/>
        </authorList>
    </citation>
    <scope>NUCLEOTIDE SEQUENCE [LARGE SCALE GENOMIC DNA]</scope>
    <source>
        <strain evidence="2">SD006</strain>
    </source>
</reference>
<name>A0A0L8C664_ENSAD</name>
<accession>A0A0L8C664</accession>
<gene>
    <name evidence="1" type="ORF">AC244_02260</name>
</gene>
<dbReference type="EMBL" id="LGAP01000001">
    <property type="protein sequence ID" value="KOF22380.1"/>
    <property type="molecule type" value="Genomic_DNA"/>
</dbReference>
<proteinExistence type="predicted"/>
<organism evidence="1 2">
    <name type="scientific">Ensifer adhaerens</name>
    <name type="common">Sinorhizobium morelense</name>
    <dbReference type="NCBI Taxonomy" id="106592"/>
    <lineage>
        <taxon>Bacteria</taxon>
        <taxon>Pseudomonadati</taxon>
        <taxon>Pseudomonadota</taxon>
        <taxon>Alphaproteobacteria</taxon>
        <taxon>Hyphomicrobiales</taxon>
        <taxon>Rhizobiaceae</taxon>
        <taxon>Sinorhizobium/Ensifer group</taxon>
        <taxon>Ensifer</taxon>
    </lineage>
</organism>
<evidence type="ECO:0000313" key="2">
    <source>
        <dbReference type="Proteomes" id="UP000037425"/>
    </source>
</evidence>
<evidence type="ECO:0000313" key="1">
    <source>
        <dbReference type="EMBL" id="KOF22380.1"/>
    </source>
</evidence>
<sequence>MSLPSPLDHEIREVAMSGPAADAVEDRLLEILAPMRACRGTIVCDCCRRARSTDDFDEDCFGICCDCLTSDELFVELDASMKGDPSTRS</sequence>
<dbReference type="Proteomes" id="UP000037425">
    <property type="component" value="Unassembled WGS sequence"/>
</dbReference>